<dbReference type="InterPro" id="IPR008991">
    <property type="entry name" value="Translation_prot_SH3-like_sf"/>
</dbReference>
<accession>A0A5A8CMA3</accession>
<evidence type="ECO:0000256" key="4">
    <source>
        <dbReference type="ARBA" id="ARBA00022640"/>
    </source>
</evidence>
<evidence type="ECO:0000256" key="3">
    <source>
        <dbReference type="ARBA" id="ARBA00022528"/>
    </source>
</evidence>
<feature type="region of interest" description="Disordered" evidence="7">
    <location>
        <begin position="1"/>
        <end position="60"/>
    </location>
</feature>
<comment type="caution">
    <text evidence="9">The sequence shown here is derived from an EMBL/GenBank/DDBJ whole genome shotgun (WGS) entry which is preliminary data.</text>
</comment>
<evidence type="ECO:0000256" key="1">
    <source>
        <dbReference type="ARBA" id="ARBA00004229"/>
    </source>
</evidence>
<keyword evidence="6" id="KW-0687">Ribonucleoprotein</keyword>
<dbReference type="EMBL" id="VLTL01000191">
    <property type="protein sequence ID" value="KAA0154226.1"/>
    <property type="molecule type" value="Genomic_DNA"/>
</dbReference>
<dbReference type="InterPro" id="IPR039660">
    <property type="entry name" value="Ribosomal_eL14"/>
</dbReference>
<evidence type="ECO:0000313" key="9">
    <source>
        <dbReference type="EMBL" id="KAA0154226.1"/>
    </source>
</evidence>
<keyword evidence="5" id="KW-0689">Ribosomal protein</keyword>
<dbReference type="CDD" id="cd23702">
    <property type="entry name" value="eL14"/>
    <property type="match status" value="1"/>
</dbReference>
<evidence type="ECO:0000256" key="2">
    <source>
        <dbReference type="ARBA" id="ARBA00006592"/>
    </source>
</evidence>
<dbReference type="Pfam" id="PF01929">
    <property type="entry name" value="Ribosomal_L14e"/>
    <property type="match status" value="1"/>
</dbReference>
<keyword evidence="3" id="KW-0150">Chloroplast</keyword>
<dbReference type="InterPro" id="IPR002784">
    <property type="entry name" value="Ribosomal_eL14_dom"/>
</dbReference>
<proteinExistence type="inferred from homology"/>
<evidence type="ECO:0000256" key="6">
    <source>
        <dbReference type="ARBA" id="ARBA00023274"/>
    </source>
</evidence>
<evidence type="ECO:0000256" key="5">
    <source>
        <dbReference type="ARBA" id="ARBA00022980"/>
    </source>
</evidence>
<evidence type="ECO:0000259" key="8">
    <source>
        <dbReference type="Pfam" id="PF01929"/>
    </source>
</evidence>
<gene>
    <name evidence="9" type="ORF">FNF28_06840</name>
</gene>
<dbReference type="GO" id="GO:0006412">
    <property type="term" value="P:translation"/>
    <property type="evidence" value="ECO:0007669"/>
    <property type="project" value="InterPro"/>
</dbReference>
<evidence type="ECO:0000313" key="10">
    <source>
        <dbReference type="Proteomes" id="UP000324907"/>
    </source>
</evidence>
<dbReference type="GO" id="GO:0003723">
    <property type="term" value="F:RNA binding"/>
    <property type="evidence" value="ECO:0007669"/>
    <property type="project" value="InterPro"/>
</dbReference>
<dbReference type="GO" id="GO:0042273">
    <property type="term" value="P:ribosomal large subunit biogenesis"/>
    <property type="evidence" value="ECO:0007669"/>
    <property type="project" value="TreeGrafter"/>
</dbReference>
<dbReference type="GO" id="GO:0009507">
    <property type="term" value="C:chloroplast"/>
    <property type="evidence" value="ECO:0007669"/>
    <property type="project" value="UniProtKB-SubCell"/>
</dbReference>
<comment type="similarity">
    <text evidence="2">Belongs to the eukaryotic ribosomal protein eL14 family.</text>
</comment>
<dbReference type="InterPro" id="IPR014722">
    <property type="entry name" value="Rib_uL2_dom2"/>
</dbReference>
<dbReference type="Gene3D" id="2.30.30.30">
    <property type="match status" value="1"/>
</dbReference>
<dbReference type="AlphaFoldDB" id="A0A5A8CMA3"/>
<dbReference type="SUPFAM" id="SSF50104">
    <property type="entry name" value="Translation proteins SH3-like domain"/>
    <property type="match status" value="1"/>
</dbReference>
<sequence>MASQRASAEEGPPASAVDRLLAETEGEGLGGSADPTPSIRRSSSSSSASTSASRALHNASKLTASPVPSAKMTAFRRFVQVGRVVLVNYGPDEGKLAVIVDVVDQSRVMIDGPSDDASAAVRRQVINLRRVSLTDFALKLARGARAKTVKAAWAKEDVSAKWAASSWGQKLAAQAAKRAMSDKDRFVAMLARKAAAQKVRAALGK</sequence>
<dbReference type="GO" id="GO:0003735">
    <property type="term" value="F:structural constituent of ribosome"/>
    <property type="evidence" value="ECO:0007669"/>
    <property type="project" value="InterPro"/>
</dbReference>
<comment type="subcellular location">
    <subcellularLocation>
        <location evidence="1">Plastid</location>
        <location evidence="1">Chloroplast</location>
    </subcellularLocation>
</comment>
<dbReference type="GO" id="GO:0022625">
    <property type="term" value="C:cytosolic large ribosomal subunit"/>
    <property type="evidence" value="ECO:0007669"/>
    <property type="project" value="TreeGrafter"/>
</dbReference>
<name>A0A5A8CMA3_CAFRO</name>
<evidence type="ECO:0000256" key="7">
    <source>
        <dbReference type="SAM" id="MobiDB-lite"/>
    </source>
</evidence>
<organism evidence="9 10">
    <name type="scientific">Cafeteria roenbergensis</name>
    <name type="common">Marine flagellate</name>
    <dbReference type="NCBI Taxonomy" id="33653"/>
    <lineage>
        <taxon>Eukaryota</taxon>
        <taxon>Sar</taxon>
        <taxon>Stramenopiles</taxon>
        <taxon>Bigyra</taxon>
        <taxon>Opalozoa</taxon>
        <taxon>Bicosoecida</taxon>
        <taxon>Cafeteriaceae</taxon>
        <taxon>Cafeteria</taxon>
    </lineage>
</organism>
<keyword evidence="4" id="KW-0934">Plastid</keyword>
<dbReference type="Proteomes" id="UP000324907">
    <property type="component" value="Unassembled WGS sequence"/>
</dbReference>
<dbReference type="PANTHER" id="PTHR11127:SF2">
    <property type="entry name" value="LARGE RIBOSOMAL SUBUNIT PROTEIN EL14"/>
    <property type="match status" value="1"/>
</dbReference>
<reference evidence="9 10" key="1">
    <citation type="submission" date="2019-07" db="EMBL/GenBank/DDBJ databases">
        <title>Genomes of Cafeteria roenbergensis.</title>
        <authorList>
            <person name="Fischer M.G."/>
            <person name="Hackl T."/>
            <person name="Roman M."/>
        </authorList>
    </citation>
    <scope>NUCLEOTIDE SEQUENCE [LARGE SCALE GENOMIC DNA]</scope>
    <source>
        <strain evidence="9 10">RCC970-E3</strain>
    </source>
</reference>
<feature type="compositionally biased region" description="Low complexity" evidence="7">
    <location>
        <begin position="38"/>
        <end position="55"/>
    </location>
</feature>
<dbReference type="PANTHER" id="PTHR11127">
    <property type="entry name" value="60S RIBOSOMAL PROTEIN L14"/>
    <property type="match status" value="1"/>
</dbReference>
<feature type="domain" description="Large ribosomal subunit protein eL14" evidence="8">
    <location>
        <begin position="123"/>
        <end position="194"/>
    </location>
</feature>
<protein>
    <recommendedName>
        <fullName evidence="8">Large ribosomal subunit protein eL14 domain-containing protein</fullName>
    </recommendedName>
</protein>